<dbReference type="AlphaFoldDB" id="A0A8H7CPW4"/>
<feature type="transmembrane region" description="Helical" evidence="1">
    <location>
        <begin position="117"/>
        <end position="147"/>
    </location>
</feature>
<protein>
    <recommendedName>
        <fullName evidence="5">G protein-coupled receptor</fullName>
    </recommendedName>
</protein>
<feature type="transmembrane region" description="Helical" evidence="1">
    <location>
        <begin position="211"/>
        <end position="230"/>
    </location>
</feature>
<evidence type="ECO:0000313" key="3">
    <source>
        <dbReference type="EMBL" id="KAF7343183.1"/>
    </source>
</evidence>
<reference evidence="3" key="1">
    <citation type="submission" date="2020-05" db="EMBL/GenBank/DDBJ databases">
        <title>Mycena genomes resolve the evolution of fungal bioluminescence.</title>
        <authorList>
            <person name="Tsai I.J."/>
        </authorList>
    </citation>
    <scope>NUCLEOTIDE SEQUENCE</scope>
    <source>
        <strain evidence="3">CCC161011</strain>
    </source>
</reference>
<proteinExistence type="predicted"/>
<gene>
    <name evidence="3" type="ORF">MVEN_01749500</name>
</gene>
<evidence type="ECO:0000256" key="2">
    <source>
        <dbReference type="SAM" id="SignalP"/>
    </source>
</evidence>
<dbReference type="Proteomes" id="UP000620124">
    <property type="component" value="Unassembled WGS sequence"/>
</dbReference>
<feature type="transmembrane region" description="Helical" evidence="1">
    <location>
        <begin position="37"/>
        <end position="59"/>
    </location>
</feature>
<dbReference type="EMBL" id="JACAZI010000016">
    <property type="protein sequence ID" value="KAF7343183.1"/>
    <property type="molecule type" value="Genomic_DNA"/>
</dbReference>
<keyword evidence="1" id="KW-0472">Membrane</keyword>
<accession>A0A8H7CPW4</accession>
<keyword evidence="1" id="KW-1133">Transmembrane helix</keyword>
<feature type="signal peptide" evidence="2">
    <location>
        <begin position="1"/>
        <end position="16"/>
    </location>
</feature>
<organism evidence="3 4">
    <name type="scientific">Mycena venus</name>
    <dbReference type="NCBI Taxonomy" id="2733690"/>
    <lineage>
        <taxon>Eukaryota</taxon>
        <taxon>Fungi</taxon>
        <taxon>Dikarya</taxon>
        <taxon>Basidiomycota</taxon>
        <taxon>Agaricomycotina</taxon>
        <taxon>Agaricomycetes</taxon>
        <taxon>Agaricomycetidae</taxon>
        <taxon>Agaricales</taxon>
        <taxon>Marasmiineae</taxon>
        <taxon>Mycenaceae</taxon>
        <taxon>Mycena</taxon>
    </lineage>
</organism>
<sequence length="255" mass="28312">MMAWMAFCITPFPVIGHQTHADPPPSFAPCVVNSALMYASRPFAAFSTLSLILQLYLNVSNRLKHRELRQGSVFVLLVIPPILYFITFSATLLLGIVKPTQVKLEPGGFYCHVEVAHSLPAIIIACFVLLATVACVVIEAMIMFLLSQNWRAFRALQIHDEHTVSLSIIVRVSVFAFLPFIGLGLSFTTYVPHLVEKIFPPYNLLLASLPTAAALIFGSQTDIVHVWMFWRIEGKTMTQLTLTTINSDCSGIYAP</sequence>
<feature type="transmembrane region" description="Helical" evidence="1">
    <location>
        <begin position="71"/>
        <end position="97"/>
    </location>
</feature>
<dbReference type="OrthoDB" id="2898893at2759"/>
<keyword evidence="4" id="KW-1185">Reference proteome</keyword>
<evidence type="ECO:0008006" key="5">
    <source>
        <dbReference type="Google" id="ProtNLM"/>
    </source>
</evidence>
<keyword evidence="1" id="KW-0812">Transmembrane</keyword>
<keyword evidence="2" id="KW-0732">Signal</keyword>
<comment type="caution">
    <text evidence="3">The sequence shown here is derived from an EMBL/GenBank/DDBJ whole genome shotgun (WGS) entry which is preliminary data.</text>
</comment>
<feature type="chain" id="PRO_5034723829" description="G protein-coupled receptor" evidence="2">
    <location>
        <begin position="17"/>
        <end position="255"/>
    </location>
</feature>
<feature type="transmembrane region" description="Helical" evidence="1">
    <location>
        <begin position="168"/>
        <end position="191"/>
    </location>
</feature>
<evidence type="ECO:0000313" key="4">
    <source>
        <dbReference type="Proteomes" id="UP000620124"/>
    </source>
</evidence>
<evidence type="ECO:0000256" key="1">
    <source>
        <dbReference type="SAM" id="Phobius"/>
    </source>
</evidence>
<name>A0A8H7CPW4_9AGAR</name>